<keyword evidence="1" id="KW-0479">Metal-binding</keyword>
<feature type="compositionally biased region" description="Low complexity" evidence="2">
    <location>
        <begin position="598"/>
        <end position="618"/>
    </location>
</feature>
<dbReference type="Proteomes" id="UP000663825">
    <property type="component" value="Unassembled WGS sequence"/>
</dbReference>
<feature type="compositionally biased region" description="Polar residues" evidence="2">
    <location>
        <begin position="549"/>
        <end position="563"/>
    </location>
</feature>
<accession>A0A817T9W1</accession>
<proteinExistence type="predicted"/>
<feature type="compositionally biased region" description="Low complexity" evidence="2">
    <location>
        <begin position="635"/>
        <end position="722"/>
    </location>
</feature>
<dbReference type="PROSITE" id="PS50119">
    <property type="entry name" value="ZF_BBOX"/>
    <property type="match status" value="1"/>
</dbReference>
<feature type="region of interest" description="Disordered" evidence="2">
    <location>
        <begin position="467"/>
        <end position="526"/>
    </location>
</feature>
<feature type="compositionally biased region" description="Low complexity" evidence="2">
    <location>
        <begin position="564"/>
        <end position="579"/>
    </location>
</feature>
<feature type="compositionally biased region" description="Basic and acidic residues" evidence="2">
    <location>
        <begin position="205"/>
        <end position="221"/>
    </location>
</feature>
<comment type="caution">
    <text evidence="4">The sequence shown here is derived from an EMBL/GenBank/DDBJ whole genome shotgun (WGS) entry which is preliminary data.</text>
</comment>
<protein>
    <recommendedName>
        <fullName evidence="3">B box-type domain-containing protein</fullName>
    </recommendedName>
</protein>
<feature type="compositionally biased region" description="Basic and acidic residues" evidence="2">
    <location>
        <begin position="295"/>
        <end position="306"/>
    </location>
</feature>
<evidence type="ECO:0000313" key="5">
    <source>
        <dbReference type="Proteomes" id="UP000663825"/>
    </source>
</evidence>
<reference evidence="4" key="1">
    <citation type="submission" date="2021-02" db="EMBL/GenBank/DDBJ databases">
        <authorList>
            <person name="Nowell W R."/>
        </authorList>
    </citation>
    <scope>NUCLEOTIDE SEQUENCE</scope>
</reference>
<feature type="compositionally biased region" description="Polar residues" evidence="2">
    <location>
        <begin position="192"/>
        <end position="204"/>
    </location>
</feature>
<feature type="compositionally biased region" description="Polar residues" evidence="2">
    <location>
        <begin position="723"/>
        <end position="750"/>
    </location>
</feature>
<gene>
    <name evidence="4" type="ORF">TIS948_LOCUS19488</name>
</gene>
<feature type="compositionally biased region" description="Basic and acidic residues" evidence="2">
    <location>
        <begin position="581"/>
        <end position="590"/>
    </location>
</feature>
<feature type="region of interest" description="Disordered" evidence="2">
    <location>
        <begin position="191"/>
        <end position="239"/>
    </location>
</feature>
<dbReference type="AlphaFoldDB" id="A0A817T9W1"/>
<evidence type="ECO:0000256" key="1">
    <source>
        <dbReference type="PROSITE-ProRule" id="PRU00024"/>
    </source>
</evidence>
<dbReference type="GO" id="GO:0008270">
    <property type="term" value="F:zinc ion binding"/>
    <property type="evidence" value="ECO:0007669"/>
    <property type="project" value="UniProtKB-KW"/>
</dbReference>
<evidence type="ECO:0000259" key="3">
    <source>
        <dbReference type="PROSITE" id="PS50119"/>
    </source>
</evidence>
<organism evidence="4 5">
    <name type="scientific">Rotaria socialis</name>
    <dbReference type="NCBI Taxonomy" id="392032"/>
    <lineage>
        <taxon>Eukaryota</taxon>
        <taxon>Metazoa</taxon>
        <taxon>Spiralia</taxon>
        <taxon>Gnathifera</taxon>
        <taxon>Rotifera</taxon>
        <taxon>Eurotatoria</taxon>
        <taxon>Bdelloidea</taxon>
        <taxon>Philodinida</taxon>
        <taxon>Philodinidae</taxon>
        <taxon>Rotaria</taxon>
    </lineage>
</organism>
<evidence type="ECO:0000256" key="2">
    <source>
        <dbReference type="SAM" id="MobiDB-lite"/>
    </source>
</evidence>
<feature type="compositionally biased region" description="Polar residues" evidence="2">
    <location>
        <begin position="485"/>
        <end position="526"/>
    </location>
</feature>
<name>A0A817T9W1_9BILA</name>
<feature type="compositionally biased region" description="Polar residues" evidence="2">
    <location>
        <begin position="283"/>
        <end position="294"/>
    </location>
</feature>
<sequence length="963" mass="107614">MQRDKIKSTIETFRSISNKGILQNTNHMSRDKPTVSLFSPKSSTITQTIKCGQCVTEEAKMKCIECVENYCANCFTYFHLRGALQRHHRIFLSENQLSISQRKNRSFNSDLNLRDLTHRQSNDGLHRKSTMTLNVHESEELHNLKTNSTSFQKAFSKWRNKNVNGSKAIRSKNGFITSINETISDRMDYSNRLPNIESNSSRLSSNEKIRSKRDRPIEKNNLKKSNQQSKKTKDTKKDKPKIGVMINIYYALTENTNLNDPSIDIESFDEDIEEIQTEKSVQAINTEEQSNNENTLEHVEEQERPVTHISSKSYLDSTSPSMKKNSMTLCEKSLHSLLSTKSTDELETIVYSELFLSHSLLSSIDGYDEPSNFSNQNRIPDDKTSRSLLSTKSTDELETIVYSELFLSHSLLSSIDGYDEPSNFSNQNRIPDDKTSLSTIVDHYPVAHFDSSLNDLSYESKIESSNHFNQLSKPDSPIRTEKDPTPTTDRLPINTSKNTQRRNSPFSFTNRTTDLHGGNSSSSIGTNDDCFFTDMLPRQKNSSHRILSPSKSNYEQADISENQTTINSPSIPTKSPITSAVRKDSKHSIKIEQSPCQSKSATSRPASSSSSSSSTSLPISVMSSKSDFIYPNSQSSAKSSRKSSSSSISTTKSSSPAKTKMPSSTTTKSSSPAKTKMPSSTTTKSSSPAKTKMSSSTTTNRSSSITTKASSSTTTLASTKSSPVGSPSNNRSSSKPTINHSSLELETIPSKTAENLKVPLPLNNDTSIQDPIISLNDHHSSPVGTQQDLNDLVKPNSIRSQTADEIINENHSPMKEKNPHRQLTHSEELSKFRKLEFSMEDGLKWQAASGESLSSTKTISSIQTLHTKSVQSFTPQPTNGTGRLTLMYETAKKNEKYFNCIHQEHYSTYTKNVNDDVNVNEHLLQILQDAELPLDEKSSPMIQTKSQENEIDDRPSTDREFFA</sequence>
<keyword evidence="1" id="KW-0863">Zinc-finger</keyword>
<feature type="domain" description="B box-type" evidence="3">
    <location>
        <begin position="46"/>
        <end position="92"/>
    </location>
</feature>
<evidence type="ECO:0000313" key="4">
    <source>
        <dbReference type="EMBL" id="CAF3313299.1"/>
    </source>
</evidence>
<dbReference type="EMBL" id="CAJNXB010003421">
    <property type="protein sequence ID" value="CAF3313299.1"/>
    <property type="molecule type" value="Genomic_DNA"/>
</dbReference>
<dbReference type="InterPro" id="IPR000315">
    <property type="entry name" value="Znf_B-box"/>
</dbReference>
<keyword evidence="1" id="KW-0862">Zinc</keyword>
<feature type="region of interest" description="Disordered" evidence="2">
    <location>
        <begin position="541"/>
        <end position="618"/>
    </location>
</feature>
<feature type="compositionally biased region" description="Basic and acidic residues" evidence="2">
    <location>
        <begin position="952"/>
        <end position="963"/>
    </location>
</feature>
<dbReference type="OrthoDB" id="10053939at2759"/>
<feature type="region of interest" description="Disordered" evidence="2">
    <location>
        <begin position="630"/>
        <end position="750"/>
    </location>
</feature>
<feature type="region of interest" description="Disordered" evidence="2">
    <location>
        <begin position="935"/>
        <end position="963"/>
    </location>
</feature>
<feature type="region of interest" description="Disordered" evidence="2">
    <location>
        <begin position="283"/>
        <end position="307"/>
    </location>
</feature>